<reference evidence="4" key="1">
    <citation type="journal article" date="2013" name="Proc. Natl. Acad. Sci. U.S.A.">
        <title>Genome structure and metabolic features in the red seaweed Chondrus crispus shed light on evolution of the Archaeplastida.</title>
        <authorList>
            <person name="Collen J."/>
            <person name="Porcel B."/>
            <person name="Carre W."/>
            <person name="Ball S.G."/>
            <person name="Chaparro C."/>
            <person name="Tonon T."/>
            <person name="Barbeyron T."/>
            <person name="Michel G."/>
            <person name="Noel B."/>
            <person name="Valentin K."/>
            <person name="Elias M."/>
            <person name="Artiguenave F."/>
            <person name="Arun A."/>
            <person name="Aury J.M."/>
            <person name="Barbosa-Neto J.F."/>
            <person name="Bothwell J.H."/>
            <person name="Bouget F.Y."/>
            <person name="Brillet L."/>
            <person name="Cabello-Hurtado F."/>
            <person name="Capella-Gutierrez S."/>
            <person name="Charrier B."/>
            <person name="Cladiere L."/>
            <person name="Cock J.M."/>
            <person name="Coelho S.M."/>
            <person name="Colleoni C."/>
            <person name="Czjzek M."/>
            <person name="Da Silva C."/>
            <person name="Delage L."/>
            <person name="Denoeud F."/>
            <person name="Deschamps P."/>
            <person name="Dittami S.M."/>
            <person name="Gabaldon T."/>
            <person name="Gachon C.M."/>
            <person name="Groisillier A."/>
            <person name="Herve C."/>
            <person name="Jabbari K."/>
            <person name="Katinka M."/>
            <person name="Kloareg B."/>
            <person name="Kowalczyk N."/>
            <person name="Labadie K."/>
            <person name="Leblanc C."/>
            <person name="Lopez P.J."/>
            <person name="McLachlan D.H."/>
            <person name="Meslet-Cladiere L."/>
            <person name="Moustafa A."/>
            <person name="Nehr Z."/>
            <person name="Nyvall Collen P."/>
            <person name="Panaud O."/>
            <person name="Partensky F."/>
            <person name="Poulain J."/>
            <person name="Rensing S.A."/>
            <person name="Rousvoal S."/>
            <person name="Samson G."/>
            <person name="Symeonidi A."/>
            <person name="Weissenbach J."/>
            <person name="Zambounis A."/>
            <person name="Wincker P."/>
            <person name="Boyen C."/>
        </authorList>
    </citation>
    <scope>NUCLEOTIDE SEQUENCE [LARGE SCALE GENOMIC DNA]</scope>
    <source>
        <strain evidence="4">cv. Stackhouse</strain>
    </source>
</reference>
<dbReference type="RefSeq" id="XP_005713008.1">
    <property type="nucleotide sequence ID" value="XM_005712951.1"/>
</dbReference>
<dbReference type="Gramene" id="CDF33205">
    <property type="protein sequence ID" value="CDF33205"/>
    <property type="gene ID" value="CHC_T00001897001"/>
</dbReference>
<organism evidence="3 4">
    <name type="scientific">Chondrus crispus</name>
    <name type="common">Carrageen Irish moss</name>
    <name type="synonym">Polymorpha crispa</name>
    <dbReference type="NCBI Taxonomy" id="2769"/>
    <lineage>
        <taxon>Eukaryota</taxon>
        <taxon>Rhodophyta</taxon>
        <taxon>Florideophyceae</taxon>
        <taxon>Rhodymeniophycidae</taxon>
        <taxon>Gigartinales</taxon>
        <taxon>Gigartinaceae</taxon>
        <taxon>Chondrus</taxon>
    </lineage>
</organism>
<dbReference type="KEGG" id="ccp:CHC_T00001897001"/>
<keyword evidence="4" id="KW-1185">Reference proteome</keyword>
<dbReference type="EMBL" id="HG001637">
    <property type="protein sequence ID" value="CDF33205.1"/>
    <property type="molecule type" value="Genomic_DNA"/>
</dbReference>
<gene>
    <name evidence="2" type="ORF">CHC_T00001897001</name>
    <name evidence="3" type="ORF">CHC_T00003404001</name>
</gene>
<protein>
    <submittedName>
        <fullName evidence="3">Uncharacterized protein</fullName>
    </submittedName>
</protein>
<dbReference type="Proteomes" id="UP000012073">
    <property type="component" value="Unassembled WGS sequence"/>
</dbReference>
<evidence type="ECO:0000313" key="2">
    <source>
        <dbReference type="EMBL" id="CDF33205.1"/>
    </source>
</evidence>
<name>R7QD17_CHOCR</name>
<sequence>MATATNQSHSPHSRGNGSVASCSTLPDVDDVLYFPVGVFLS</sequence>
<dbReference type="EMBL" id="HG001729">
    <property type="protein sequence ID" value="CDF35345.1"/>
    <property type="molecule type" value="Genomic_DNA"/>
</dbReference>
<dbReference type="GeneID" id="17322881"/>
<evidence type="ECO:0000313" key="4">
    <source>
        <dbReference type="Proteomes" id="UP000012073"/>
    </source>
</evidence>
<evidence type="ECO:0000256" key="1">
    <source>
        <dbReference type="SAM" id="MobiDB-lite"/>
    </source>
</evidence>
<dbReference type="GeneID" id="17320723"/>
<evidence type="ECO:0000313" key="3">
    <source>
        <dbReference type="EMBL" id="CDF35345.1"/>
    </source>
</evidence>
<dbReference type="AlphaFoldDB" id="R7QD17"/>
<feature type="region of interest" description="Disordered" evidence="1">
    <location>
        <begin position="1"/>
        <end position="21"/>
    </location>
</feature>
<accession>R7QD17</accession>
<reference evidence="3" key="2">
    <citation type="journal article" date="2013" name="Proc. Natl. Acad. Sci. U.S.A.">
        <title>Genome structure and metabolic features in the red seaweed Chondrus crispus shed light on evolution of the Archaeplastida.</title>
        <authorList>
            <person name="Collen J."/>
            <person name="Porcel B."/>
            <person name="Carre W."/>
            <person name="Ball S.G."/>
            <person name="Chaparro C."/>
            <person name="Tonon T."/>
            <person name="Barbeyron T."/>
            <person name="Michel G."/>
            <person name="Noel B."/>
            <person name="Valentin K."/>
            <person name="Elias M."/>
            <person name="Artiguenave F."/>
            <person name="Arun A."/>
            <person name="Aury J.M."/>
            <person name="Barbosa-Neto J.F."/>
            <person name="Bothwell J.H."/>
            <person name="Bouget F.Y."/>
            <person name="Brillet L."/>
            <person name="Cabello-Hurtado F."/>
            <person name="Capella-Gutierrez S."/>
            <person name="Charrier B."/>
            <person name="Cladiere L."/>
            <person name="Cock J.M."/>
            <person name="Coelho S.M."/>
            <person name="Colleoni C."/>
            <person name="Czjzek M."/>
            <person name="Da Silva C."/>
            <person name="Delage L."/>
            <person name="Denoeud F."/>
            <person name="Deschamps P."/>
            <person name="Dittami S.M."/>
            <person name="Gabalden T."/>
            <person name="Gachon C.M."/>
            <person name="Groisillier A."/>
            <person name="Herve C."/>
            <person name="Jabbari K."/>
            <person name="Katinka M."/>
            <person name="Kloareg B."/>
            <person name="Kowalczyk N."/>
            <person name="Labadie K."/>
            <person name="Leblanc C."/>
            <person name="Lopez P.J."/>
            <person name="McLachlan D.H."/>
            <person name="Meslet-Cladiere L."/>
            <person name="Moustafa A."/>
            <person name="Nehr Z."/>
            <person name="Nyvall Collen P."/>
            <person name="Panaud O."/>
            <person name="Partensky F."/>
            <person name="Poulain J."/>
            <person name="Rensing S.A."/>
            <person name="Rousvoal S."/>
            <person name="Samson G."/>
            <person name="Symeonidi A."/>
            <person name="Weissenbach J."/>
            <person name="Zambounis A."/>
            <person name="Wincker P."/>
            <person name="Boyen C."/>
        </authorList>
    </citation>
    <scope>NUCLEOTIDE SEQUENCE [LARGE SCALE GENOMIC DNA]</scope>
    <source>
        <strain evidence="3">Stackhouse</strain>
    </source>
</reference>
<dbReference type="Gramene" id="CDF35345">
    <property type="protein sequence ID" value="CDF35345"/>
    <property type="gene ID" value="CHC_T00003404001"/>
</dbReference>
<proteinExistence type="predicted"/>
<dbReference type="RefSeq" id="XP_005715164.1">
    <property type="nucleotide sequence ID" value="XM_005715107.1"/>
</dbReference>
<dbReference type="KEGG" id="ccp:CHC_T00003404001"/>
<reference evidence="3" key="3">
    <citation type="submission" date="2013-05" db="EMBL/GenBank/DDBJ databases">
        <authorList>
            <person name="Genoscope - CEA"/>
        </authorList>
    </citation>
    <scope>NUCLEOTIDE SEQUENCE</scope>
    <source>
        <strain evidence="3">Stackhouse</strain>
    </source>
</reference>